<feature type="repeat" description="PPR" evidence="2">
    <location>
        <begin position="139"/>
        <end position="173"/>
    </location>
</feature>
<accession>D8TDR4</accession>
<gene>
    <name evidence="3" type="ORF">SELMODRAFT_137451</name>
</gene>
<name>D8TDR4_SELML</name>
<dbReference type="FunFam" id="1.25.40.10:FF:000158">
    <property type="entry name" value="pentatricopeptide repeat-containing protein At2g33680"/>
    <property type="match status" value="1"/>
</dbReference>
<evidence type="ECO:0008006" key="5">
    <source>
        <dbReference type="Google" id="ProtNLM"/>
    </source>
</evidence>
<dbReference type="Proteomes" id="UP000001514">
    <property type="component" value="Unassembled WGS sequence"/>
</dbReference>
<reference evidence="3 4" key="1">
    <citation type="journal article" date="2011" name="Science">
        <title>The Selaginella genome identifies genetic changes associated with the evolution of vascular plants.</title>
        <authorList>
            <person name="Banks J.A."/>
            <person name="Nishiyama T."/>
            <person name="Hasebe M."/>
            <person name="Bowman J.L."/>
            <person name="Gribskov M."/>
            <person name="dePamphilis C."/>
            <person name="Albert V.A."/>
            <person name="Aono N."/>
            <person name="Aoyama T."/>
            <person name="Ambrose B.A."/>
            <person name="Ashton N.W."/>
            <person name="Axtell M.J."/>
            <person name="Barker E."/>
            <person name="Barker M.S."/>
            <person name="Bennetzen J.L."/>
            <person name="Bonawitz N.D."/>
            <person name="Chapple C."/>
            <person name="Cheng C."/>
            <person name="Correa L.G."/>
            <person name="Dacre M."/>
            <person name="DeBarry J."/>
            <person name="Dreyer I."/>
            <person name="Elias M."/>
            <person name="Engstrom E.M."/>
            <person name="Estelle M."/>
            <person name="Feng L."/>
            <person name="Finet C."/>
            <person name="Floyd S.K."/>
            <person name="Frommer W.B."/>
            <person name="Fujita T."/>
            <person name="Gramzow L."/>
            <person name="Gutensohn M."/>
            <person name="Harholt J."/>
            <person name="Hattori M."/>
            <person name="Heyl A."/>
            <person name="Hirai T."/>
            <person name="Hiwatashi Y."/>
            <person name="Ishikawa M."/>
            <person name="Iwata M."/>
            <person name="Karol K.G."/>
            <person name="Koehler B."/>
            <person name="Kolukisaoglu U."/>
            <person name="Kubo M."/>
            <person name="Kurata T."/>
            <person name="Lalonde S."/>
            <person name="Li K."/>
            <person name="Li Y."/>
            <person name="Litt A."/>
            <person name="Lyons E."/>
            <person name="Manning G."/>
            <person name="Maruyama T."/>
            <person name="Michael T.P."/>
            <person name="Mikami K."/>
            <person name="Miyazaki S."/>
            <person name="Morinaga S."/>
            <person name="Murata T."/>
            <person name="Mueller-Roeber B."/>
            <person name="Nelson D.R."/>
            <person name="Obara M."/>
            <person name="Oguri Y."/>
            <person name="Olmstead R.G."/>
            <person name="Onodera N."/>
            <person name="Petersen B.L."/>
            <person name="Pils B."/>
            <person name="Prigge M."/>
            <person name="Rensing S.A."/>
            <person name="Riano-Pachon D.M."/>
            <person name="Roberts A.W."/>
            <person name="Sato Y."/>
            <person name="Scheller H.V."/>
            <person name="Schulz B."/>
            <person name="Schulz C."/>
            <person name="Shakirov E.V."/>
            <person name="Shibagaki N."/>
            <person name="Shinohara N."/>
            <person name="Shippen D.E."/>
            <person name="Soerensen I."/>
            <person name="Sotooka R."/>
            <person name="Sugimoto N."/>
            <person name="Sugita M."/>
            <person name="Sumikawa N."/>
            <person name="Tanurdzic M."/>
            <person name="Theissen G."/>
            <person name="Ulvskov P."/>
            <person name="Wakazuki S."/>
            <person name="Weng J.K."/>
            <person name="Willats W.W."/>
            <person name="Wipf D."/>
            <person name="Wolf P.G."/>
            <person name="Yang L."/>
            <person name="Zimmer A.D."/>
            <person name="Zhu Q."/>
            <person name="Mitros T."/>
            <person name="Hellsten U."/>
            <person name="Loque D."/>
            <person name="Otillar R."/>
            <person name="Salamov A."/>
            <person name="Schmutz J."/>
            <person name="Shapiro H."/>
            <person name="Lindquist E."/>
            <person name="Lucas S."/>
            <person name="Rokhsar D."/>
            <person name="Grigoriev I.V."/>
        </authorList>
    </citation>
    <scope>NUCLEOTIDE SEQUENCE [LARGE SCALE GENOMIC DNA]</scope>
</reference>
<dbReference type="InterPro" id="IPR046960">
    <property type="entry name" value="PPR_At4g14850-like_plant"/>
</dbReference>
<dbReference type="Pfam" id="PF13041">
    <property type="entry name" value="PPR_2"/>
    <property type="match status" value="2"/>
</dbReference>
<dbReference type="NCBIfam" id="TIGR00756">
    <property type="entry name" value="PPR"/>
    <property type="match status" value="2"/>
</dbReference>
<feature type="repeat" description="PPR" evidence="2">
    <location>
        <begin position="36"/>
        <end position="70"/>
    </location>
</feature>
<dbReference type="AlphaFoldDB" id="D8TDR4"/>
<dbReference type="eggNOG" id="KOG4197">
    <property type="taxonomic scope" value="Eukaryota"/>
</dbReference>
<dbReference type="HOGENOM" id="CLU_002706_0_0_1"/>
<dbReference type="InterPro" id="IPR002885">
    <property type="entry name" value="PPR_rpt"/>
</dbReference>
<dbReference type="PANTHER" id="PTHR47926">
    <property type="entry name" value="PENTATRICOPEPTIDE REPEAT-CONTAINING PROTEIN"/>
    <property type="match status" value="1"/>
</dbReference>
<evidence type="ECO:0000313" key="3">
    <source>
        <dbReference type="EMBL" id="EFJ05214.1"/>
    </source>
</evidence>
<dbReference type="Gene3D" id="1.25.40.10">
    <property type="entry name" value="Tetratricopeptide repeat domain"/>
    <property type="match status" value="3"/>
</dbReference>
<protein>
    <recommendedName>
        <fullName evidence="5">Pentacotripeptide-repeat region of PRORP domain-containing protein</fullName>
    </recommendedName>
</protein>
<organism evidence="4">
    <name type="scientific">Selaginella moellendorffii</name>
    <name type="common">Spikemoss</name>
    <dbReference type="NCBI Taxonomy" id="88036"/>
    <lineage>
        <taxon>Eukaryota</taxon>
        <taxon>Viridiplantae</taxon>
        <taxon>Streptophyta</taxon>
        <taxon>Embryophyta</taxon>
        <taxon>Tracheophyta</taxon>
        <taxon>Lycopodiopsida</taxon>
        <taxon>Selaginellales</taxon>
        <taxon>Selaginellaceae</taxon>
        <taxon>Selaginella</taxon>
    </lineage>
</organism>
<dbReference type="PANTHER" id="PTHR47926:SF533">
    <property type="entry name" value="DYW DOMAIN-CONTAINING PROTEIN"/>
    <property type="match status" value="1"/>
</dbReference>
<proteinExistence type="predicted"/>
<dbReference type="InterPro" id="IPR011990">
    <property type="entry name" value="TPR-like_helical_dom_sf"/>
</dbReference>
<evidence type="ECO:0000256" key="1">
    <source>
        <dbReference type="ARBA" id="ARBA00022737"/>
    </source>
</evidence>
<dbReference type="GO" id="GO:0009451">
    <property type="term" value="P:RNA modification"/>
    <property type="evidence" value="ECO:0007669"/>
    <property type="project" value="InterPro"/>
</dbReference>
<dbReference type="PROSITE" id="PS51375">
    <property type="entry name" value="PPR"/>
    <property type="match status" value="2"/>
</dbReference>
<evidence type="ECO:0000313" key="4">
    <source>
        <dbReference type="Proteomes" id="UP000001514"/>
    </source>
</evidence>
<dbReference type="GO" id="GO:0003723">
    <property type="term" value="F:RNA binding"/>
    <property type="evidence" value="ECO:0007669"/>
    <property type="project" value="InterPro"/>
</dbReference>
<dbReference type="Gramene" id="EFJ05214">
    <property type="protein sequence ID" value="EFJ05214"/>
    <property type="gene ID" value="SELMODRAFT_137451"/>
</dbReference>
<dbReference type="Pfam" id="PF01535">
    <property type="entry name" value="PPR"/>
    <property type="match status" value="2"/>
</dbReference>
<keyword evidence="4" id="KW-1185">Reference proteome</keyword>
<keyword evidence="1" id="KW-0677">Repeat</keyword>
<dbReference type="GO" id="GO:0048731">
    <property type="term" value="P:system development"/>
    <property type="evidence" value="ECO:0007669"/>
    <property type="project" value="UniProtKB-ARBA"/>
</dbReference>
<dbReference type="KEGG" id="smo:SELMODRAFT_137451"/>
<sequence>MPARNLVSWTGIISGYAHLGYIDRAKETFDRAPERDVICWNALITAYAMNGYSITALKLLPVMDSDGVEPNAVTFMVLIDACSTLASLADSKMVHSCVRDDSRLLEGDVLLQTSLVNMYGKCGHLDAAREMFDDFPDKCLALWNTMLCVYAQNGHTDQAMDLFQLLLVEGVEPDRITYVGILSAWSHAGVVWYEFLRSLEPDFGVTPPLDFYVCVIDILARTGQLELAEDLIFNMPYEPNEVAWTSLLGACRSYVDRDRAARVAERMNSYNPATYLLLSNLHSLPP</sequence>
<evidence type="ECO:0000256" key="2">
    <source>
        <dbReference type="PROSITE-ProRule" id="PRU00708"/>
    </source>
</evidence>
<dbReference type="EMBL" id="GL377733">
    <property type="protein sequence ID" value="EFJ05214.1"/>
    <property type="molecule type" value="Genomic_DNA"/>
</dbReference>
<dbReference type="InParanoid" id="D8TDR4"/>